<feature type="domain" description="Transposase IS30-like HTH" evidence="2">
    <location>
        <begin position="4"/>
        <end position="38"/>
    </location>
</feature>
<evidence type="ECO:0000256" key="1">
    <source>
        <dbReference type="SAM" id="MobiDB-lite"/>
    </source>
</evidence>
<dbReference type="Proteomes" id="UP001612812">
    <property type="component" value="Unassembled WGS sequence"/>
</dbReference>
<accession>A0ABW7ZU77</accession>
<comment type="caution">
    <text evidence="3">The sequence shown here is derived from an EMBL/GenBank/DDBJ whole genome shotgun (WGS) entry which is preliminary data.</text>
</comment>
<protein>
    <submittedName>
        <fullName evidence="3">Helix-turn-helix domain-containing protein</fullName>
    </submittedName>
</protein>
<dbReference type="InterPro" id="IPR025246">
    <property type="entry name" value="IS30-like_HTH"/>
</dbReference>
<sequence>MSDRFLSQAERIVIADRLREGASQAAIAAELRRSPGTIRPSRSFQRKSTLRS</sequence>
<gene>
    <name evidence="3" type="ORF">ACIBP4_25295</name>
</gene>
<organism evidence="3 4">
    <name type="scientific">Micromonospora maritima</name>
    <dbReference type="NCBI Taxonomy" id="986711"/>
    <lineage>
        <taxon>Bacteria</taxon>
        <taxon>Bacillati</taxon>
        <taxon>Actinomycetota</taxon>
        <taxon>Actinomycetes</taxon>
        <taxon>Micromonosporales</taxon>
        <taxon>Micromonosporaceae</taxon>
        <taxon>Micromonospora</taxon>
    </lineage>
</organism>
<feature type="region of interest" description="Disordered" evidence="1">
    <location>
        <begin position="32"/>
        <end position="52"/>
    </location>
</feature>
<keyword evidence="4" id="KW-1185">Reference proteome</keyword>
<reference evidence="3 4" key="1">
    <citation type="submission" date="2024-10" db="EMBL/GenBank/DDBJ databases">
        <title>The Natural Products Discovery Center: Release of the First 8490 Sequenced Strains for Exploring Actinobacteria Biosynthetic Diversity.</title>
        <authorList>
            <person name="Kalkreuter E."/>
            <person name="Kautsar S.A."/>
            <person name="Yang D."/>
            <person name="Bader C.D."/>
            <person name="Teijaro C.N."/>
            <person name="Fluegel L."/>
            <person name="Davis C.M."/>
            <person name="Simpson J.R."/>
            <person name="Lauterbach L."/>
            <person name="Steele A.D."/>
            <person name="Gui C."/>
            <person name="Meng S."/>
            <person name="Li G."/>
            <person name="Viehrig K."/>
            <person name="Ye F."/>
            <person name="Su P."/>
            <person name="Kiefer A.F."/>
            <person name="Nichols A."/>
            <person name="Cepeda A.J."/>
            <person name="Yan W."/>
            <person name="Fan B."/>
            <person name="Jiang Y."/>
            <person name="Adhikari A."/>
            <person name="Zheng C.-J."/>
            <person name="Schuster L."/>
            <person name="Cowan T.M."/>
            <person name="Smanski M.J."/>
            <person name="Chevrette M.G."/>
            <person name="De Carvalho L.P.S."/>
            <person name="Shen B."/>
        </authorList>
    </citation>
    <scope>NUCLEOTIDE SEQUENCE [LARGE SCALE GENOMIC DNA]</scope>
    <source>
        <strain evidence="3 4">NPDC049845</strain>
    </source>
</reference>
<dbReference type="RefSeq" id="WP_396825777.1">
    <property type="nucleotide sequence ID" value="NZ_JBITLE010000012.1"/>
</dbReference>
<evidence type="ECO:0000259" key="2">
    <source>
        <dbReference type="Pfam" id="PF13936"/>
    </source>
</evidence>
<proteinExistence type="predicted"/>
<dbReference type="Pfam" id="PF13936">
    <property type="entry name" value="HTH_38"/>
    <property type="match status" value="1"/>
</dbReference>
<evidence type="ECO:0000313" key="3">
    <source>
        <dbReference type="EMBL" id="MFI7265606.1"/>
    </source>
</evidence>
<name>A0ABW7ZU77_9ACTN</name>
<dbReference type="EMBL" id="JBITLE010000012">
    <property type="protein sequence ID" value="MFI7265606.1"/>
    <property type="molecule type" value="Genomic_DNA"/>
</dbReference>
<evidence type="ECO:0000313" key="4">
    <source>
        <dbReference type="Proteomes" id="UP001612812"/>
    </source>
</evidence>